<reference evidence="1 2" key="1">
    <citation type="submission" date="2018-11" db="EMBL/GenBank/DDBJ databases">
        <authorList>
            <consortium name="Pathogen Informatics"/>
        </authorList>
    </citation>
    <scope>NUCLEOTIDE SEQUENCE [LARGE SCALE GENOMIC DNA]</scope>
    <source>
        <strain>Denwood</strain>
        <strain evidence="2">Zambia</strain>
    </source>
</reference>
<evidence type="ECO:0000313" key="2">
    <source>
        <dbReference type="Proteomes" id="UP000269396"/>
    </source>
</evidence>
<name>A0A3P8FBV1_9TREM</name>
<sequence>MARLICPLEVTAIIVHSPGTILTCFCTQFIKIAFLNRLVVIYSSGIANDRRVCLFCTSGNLSCFKQGIPKGLIKVNTTEVLYIL</sequence>
<keyword evidence="2" id="KW-1185">Reference proteome</keyword>
<evidence type="ECO:0000313" key="1">
    <source>
        <dbReference type="EMBL" id="VDP73662.1"/>
    </source>
</evidence>
<proteinExistence type="predicted"/>
<organism evidence="1 2">
    <name type="scientific">Schistosoma mattheei</name>
    <dbReference type="NCBI Taxonomy" id="31246"/>
    <lineage>
        <taxon>Eukaryota</taxon>
        <taxon>Metazoa</taxon>
        <taxon>Spiralia</taxon>
        <taxon>Lophotrochozoa</taxon>
        <taxon>Platyhelminthes</taxon>
        <taxon>Trematoda</taxon>
        <taxon>Digenea</taxon>
        <taxon>Strigeidida</taxon>
        <taxon>Schistosomatoidea</taxon>
        <taxon>Schistosomatidae</taxon>
        <taxon>Schistosoma</taxon>
    </lineage>
</organism>
<accession>A0A3P8FBV1</accession>
<dbReference type="AlphaFoldDB" id="A0A3P8FBV1"/>
<gene>
    <name evidence="1" type="ORF">SMTD_LOCUS17259</name>
</gene>
<dbReference type="EMBL" id="UZAL01038428">
    <property type="protein sequence ID" value="VDP73662.1"/>
    <property type="molecule type" value="Genomic_DNA"/>
</dbReference>
<protein>
    <submittedName>
        <fullName evidence="1">Uncharacterized protein</fullName>
    </submittedName>
</protein>
<dbReference type="Proteomes" id="UP000269396">
    <property type="component" value="Unassembled WGS sequence"/>
</dbReference>